<evidence type="ECO:0000256" key="1">
    <source>
        <dbReference type="SAM" id="MobiDB-lite"/>
    </source>
</evidence>
<comment type="caution">
    <text evidence="3">The sequence shown here is derived from an EMBL/GenBank/DDBJ whole genome shotgun (WGS) entry which is preliminary data.</text>
</comment>
<feature type="transmembrane region" description="Helical" evidence="2">
    <location>
        <begin position="156"/>
        <end position="176"/>
    </location>
</feature>
<keyword evidence="2" id="KW-0472">Membrane</keyword>
<feature type="transmembrane region" description="Helical" evidence="2">
    <location>
        <begin position="131"/>
        <end position="150"/>
    </location>
</feature>
<feature type="transmembrane region" description="Helical" evidence="2">
    <location>
        <begin position="101"/>
        <end position="119"/>
    </location>
</feature>
<feature type="transmembrane region" description="Helical" evidence="2">
    <location>
        <begin position="299"/>
        <end position="323"/>
    </location>
</feature>
<reference evidence="3 4" key="1">
    <citation type="submission" date="2023-07" db="EMBL/GenBank/DDBJ databases">
        <authorList>
            <person name="Girao M."/>
            <person name="Carvalho M.F."/>
        </authorList>
    </citation>
    <scope>NUCLEOTIDE SEQUENCE [LARGE SCALE GENOMIC DNA]</scope>
    <source>
        <strain evidence="3 4">66/93</strain>
    </source>
</reference>
<dbReference type="RefSeq" id="WP_330161344.1">
    <property type="nucleotide sequence ID" value="NZ_BAAAJA010000037.1"/>
</dbReference>
<feature type="transmembrane region" description="Helical" evidence="2">
    <location>
        <begin position="45"/>
        <end position="65"/>
    </location>
</feature>
<evidence type="ECO:0000313" key="4">
    <source>
        <dbReference type="Proteomes" id="UP001348641"/>
    </source>
</evidence>
<sequence>MGRPFGGGQAAVEVALAVVPLLVVAGAALYLRVQHRRYGRPHGPPGRLTAAALVTGVALAAYAVWPLPASADGLCTGNGSAGGWSAAPFGGPTAGGGPPHTAWDAALALGLFTAVGLLARHRFRRGPVATLAIGAALAASVAAVRATGVLGLYPCAYAPASVLLVALGVVGTLAGWTAARRLLPLWPGGPARGWPAAVPDRVDPALDRRMTGALLDLGLWWFGASAATALLHASGVVLPLAGGRTAEAALLGLALVGAVVLPQLRSDRATPGPAAVGLALGERGSPRPASRWRVLLRTLLLQAPVAVLVALGLPWAALAVAALHACTALVRPDRAGLADLVCGVRVRTRSSLDGGLPSRLVRYSEPRAEPRPEPPPAPPGPRGTRPSARRGSPGGGR</sequence>
<feature type="transmembrane region" description="Helical" evidence="2">
    <location>
        <begin position="248"/>
        <end position="264"/>
    </location>
</feature>
<protein>
    <submittedName>
        <fullName evidence="3">Antibiotic resistance protein VanZ</fullName>
    </submittedName>
</protein>
<dbReference type="EMBL" id="JAUUCC010000114">
    <property type="protein sequence ID" value="MEE2054502.1"/>
    <property type="molecule type" value="Genomic_DNA"/>
</dbReference>
<feature type="region of interest" description="Disordered" evidence="1">
    <location>
        <begin position="355"/>
        <end position="397"/>
    </location>
</feature>
<organism evidence="3 4">
    <name type="scientific">Nocardiopsis tropica</name>
    <dbReference type="NCBI Taxonomy" id="109330"/>
    <lineage>
        <taxon>Bacteria</taxon>
        <taxon>Bacillati</taxon>
        <taxon>Actinomycetota</taxon>
        <taxon>Actinomycetes</taxon>
        <taxon>Streptosporangiales</taxon>
        <taxon>Nocardiopsidaceae</taxon>
        <taxon>Nocardiopsis</taxon>
    </lineage>
</organism>
<proteinExistence type="predicted"/>
<name>A0ABU7KZK4_9ACTN</name>
<feature type="transmembrane region" description="Helical" evidence="2">
    <location>
        <begin position="218"/>
        <end position="242"/>
    </location>
</feature>
<gene>
    <name evidence="3" type="ORF">Q8A49_28805</name>
</gene>
<keyword evidence="2" id="KW-1133">Transmembrane helix</keyword>
<keyword evidence="2" id="KW-0812">Transmembrane</keyword>
<dbReference type="Proteomes" id="UP001348641">
    <property type="component" value="Unassembled WGS sequence"/>
</dbReference>
<feature type="compositionally biased region" description="Basic and acidic residues" evidence="1">
    <location>
        <begin position="362"/>
        <end position="372"/>
    </location>
</feature>
<feature type="compositionally biased region" description="Low complexity" evidence="1">
    <location>
        <begin position="382"/>
        <end position="391"/>
    </location>
</feature>
<evidence type="ECO:0000313" key="3">
    <source>
        <dbReference type="EMBL" id="MEE2054502.1"/>
    </source>
</evidence>
<evidence type="ECO:0000256" key="2">
    <source>
        <dbReference type="SAM" id="Phobius"/>
    </source>
</evidence>
<feature type="transmembrane region" description="Helical" evidence="2">
    <location>
        <begin position="12"/>
        <end position="33"/>
    </location>
</feature>
<accession>A0ABU7KZK4</accession>